<sequence length="203" mass="22896">MQTQQSQNLQGSSQIPDQFSHGGHELMDVHEAIGGLVGGMEQYLLYEQHVQDPELKTMITKHKAYLTQVYNSLVQALKTGQEPTTKTQTYNFSQSSNNTIYGMQPSQPKTPAQSVNEINDQCVSGFMMGILKSNTSAFTMAALEATNPVVRRVLADSVPNIIEMAYELFLYQNRNQYYQVPQLKQEDMQIYMNSYGIVQGQTH</sequence>
<dbReference type="Pfam" id="PF07875">
    <property type="entry name" value="Coat_F"/>
    <property type="match status" value="1"/>
</dbReference>
<keyword evidence="1" id="KW-0749">Sporulation</keyword>
<name>A0ABR5MM59_9BACI</name>
<evidence type="ECO:0000313" key="5">
    <source>
        <dbReference type="EMBL" id="KPH77560.1"/>
    </source>
</evidence>
<dbReference type="PANTHER" id="PTHR39183:SF1">
    <property type="entry name" value="SPORE COAT PROTEIN F-LIKE PROTEIN YHCQ"/>
    <property type="match status" value="1"/>
</dbReference>
<dbReference type="Proteomes" id="UP000037854">
    <property type="component" value="Unassembled WGS sequence"/>
</dbReference>
<evidence type="ECO:0000313" key="6">
    <source>
        <dbReference type="Proteomes" id="UP000037854"/>
    </source>
</evidence>
<dbReference type="EMBL" id="LGTK01000006">
    <property type="protein sequence ID" value="KPH77560.1"/>
    <property type="molecule type" value="Genomic_DNA"/>
</dbReference>
<comment type="caution">
    <text evidence="5">The sequence shown here is derived from an EMBL/GenBank/DDBJ whole genome shotgun (WGS) entry which is preliminary data.</text>
</comment>
<protein>
    <submittedName>
        <fullName evidence="5">Spore gernimation protein GerQ</fullName>
    </submittedName>
</protein>
<feature type="compositionally biased region" description="Polar residues" evidence="4">
    <location>
        <begin position="1"/>
        <end position="17"/>
    </location>
</feature>
<evidence type="ECO:0000256" key="3">
    <source>
        <dbReference type="ARBA" id="ARBA00024344"/>
    </source>
</evidence>
<comment type="similarity">
    <text evidence="3">Belongs to the CotF family.</text>
</comment>
<evidence type="ECO:0000256" key="4">
    <source>
        <dbReference type="SAM" id="MobiDB-lite"/>
    </source>
</evidence>
<dbReference type="Gene3D" id="1.20.1260.10">
    <property type="match status" value="1"/>
</dbReference>
<dbReference type="InterPro" id="IPR012347">
    <property type="entry name" value="Ferritin-like"/>
</dbReference>
<reference evidence="5 6" key="1">
    <citation type="submission" date="2015-07" db="EMBL/GenBank/DDBJ databases">
        <title>High-quality draft genome sequence of Oceanobacillus caeni HM6, a bacillus isolated from a human feces.</title>
        <authorList>
            <person name="Kumar J."/>
            <person name="Verma M.K."/>
            <person name="Pandey R."/>
            <person name="Bhambi M."/>
            <person name="Chauhan N."/>
        </authorList>
    </citation>
    <scope>NUCLEOTIDE SEQUENCE [LARGE SCALE GENOMIC DNA]</scope>
    <source>
        <strain evidence="5 6">HM6</strain>
    </source>
</reference>
<proteinExistence type="inferred from homology"/>
<accession>A0ABR5MM59</accession>
<gene>
    <name evidence="5" type="ORF">AFL42_02885</name>
</gene>
<organism evidence="5 6">
    <name type="scientific">Oceanobacillus caeni</name>
    <dbReference type="NCBI Taxonomy" id="405946"/>
    <lineage>
        <taxon>Bacteria</taxon>
        <taxon>Bacillati</taxon>
        <taxon>Bacillota</taxon>
        <taxon>Bacilli</taxon>
        <taxon>Bacillales</taxon>
        <taxon>Bacillaceae</taxon>
        <taxon>Oceanobacillus</taxon>
    </lineage>
</organism>
<dbReference type="PANTHER" id="PTHR39183">
    <property type="entry name" value="SPORE COAT PROTEIN F-LIKE PROTEIN YHCQ"/>
    <property type="match status" value="1"/>
</dbReference>
<dbReference type="RefSeq" id="WP_225344110.1">
    <property type="nucleotide sequence ID" value="NZ_JBHTNP010000102.1"/>
</dbReference>
<keyword evidence="6" id="KW-1185">Reference proteome</keyword>
<dbReference type="InterPro" id="IPR012851">
    <property type="entry name" value="Spore_coat_CotF-like"/>
</dbReference>
<comment type="subcellular location">
    <subcellularLocation>
        <location evidence="2">Spore coat</location>
    </subcellularLocation>
</comment>
<feature type="region of interest" description="Disordered" evidence="4">
    <location>
        <begin position="1"/>
        <end position="22"/>
    </location>
</feature>
<evidence type="ECO:0000256" key="2">
    <source>
        <dbReference type="ARBA" id="ARBA00024325"/>
    </source>
</evidence>
<evidence type="ECO:0000256" key="1">
    <source>
        <dbReference type="ARBA" id="ARBA00022969"/>
    </source>
</evidence>